<dbReference type="Gene3D" id="1.10.520.40">
    <property type="entry name" value="CRISPR-associated protein Cse2"/>
    <property type="match status" value="1"/>
</dbReference>
<protein>
    <submittedName>
        <fullName evidence="1">CRISPR-associated Cse2 family protein</fullName>
    </submittedName>
</protein>
<dbReference type="STRING" id="745411.B3C1_12244"/>
<dbReference type="AlphaFoldDB" id="K2INK0"/>
<dbReference type="EMBL" id="AMRI01000016">
    <property type="protein sequence ID" value="EKE71706.1"/>
    <property type="molecule type" value="Genomic_DNA"/>
</dbReference>
<gene>
    <name evidence="1" type="ORF">B3C1_12244</name>
</gene>
<dbReference type="RefSeq" id="WP_008485165.1">
    <property type="nucleotide sequence ID" value="NZ_AMRI01000016.1"/>
</dbReference>
<dbReference type="Proteomes" id="UP000006755">
    <property type="component" value="Unassembled WGS sequence"/>
</dbReference>
<keyword evidence="2" id="KW-1185">Reference proteome</keyword>
<dbReference type="Pfam" id="PF09485">
    <property type="entry name" value="CRISPR_Cse2"/>
    <property type="match status" value="1"/>
</dbReference>
<dbReference type="eggNOG" id="ENOG50318W0">
    <property type="taxonomic scope" value="Bacteria"/>
</dbReference>
<name>K2INK0_9GAMM</name>
<evidence type="ECO:0000313" key="1">
    <source>
        <dbReference type="EMBL" id="EKE71706.1"/>
    </source>
</evidence>
<sequence>MTEHNLHGASPAALRHWHSALDGQRGMRAQLRRIDRPEDVLLSEAFAAFLARLPESWRHERHLMASALVASALAWVQHDEQTSSFAKQLKGKEERPLMSDMRFKQLLKSRTPEEFYRRLLRAIRLLKGQVNVLSLTADILQWYQEFTQGPERNPVNRLAVKWARDYYAA</sequence>
<comment type="caution">
    <text evidence="1">The sequence shown here is derived from an EMBL/GenBank/DDBJ whole genome shotgun (WGS) entry which is preliminary data.</text>
</comment>
<dbReference type="OrthoDB" id="5572740at2"/>
<organism evidence="1 2">
    <name type="scientific">Gallaecimonas xiamenensis 3-C-1</name>
    <dbReference type="NCBI Taxonomy" id="745411"/>
    <lineage>
        <taxon>Bacteria</taxon>
        <taxon>Pseudomonadati</taxon>
        <taxon>Pseudomonadota</taxon>
        <taxon>Gammaproteobacteria</taxon>
        <taxon>Enterobacterales</taxon>
        <taxon>Gallaecimonadaceae</taxon>
        <taxon>Gallaecimonas</taxon>
    </lineage>
</organism>
<dbReference type="CDD" id="cd09731">
    <property type="entry name" value="Cse2_I-E"/>
    <property type="match status" value="1"/>
</dbReference>
<proteinExistence type="predicted"/>
<reference evidence="1 2" key="1">
    <citation type="journal article" date="2012" name="J. Bacteriol.">
        <title>Genome Sequence of Gallaecimonas xiamenensis Type Strain 3-C-1.</title>
        <authorList>
            <person name="Lai Q."/>
            <person name="Wang L."/>
            <person name="Wang W."/>
            <person name="Shao Z."/>
        </authorList>
    </citation>
    <scope>NUCLEOTIDE SEQUENCE [LARGE SCALE GENOMIC DNA]</scope>
    <source>
        <strain evidence="1 2">3-C-1</strain>
    </source>
</reference>
<accession>K2INK0</accession>
<dbReference type="NCBIfam" id="TIGR02548">
    <property type="entry name" value="casB_cse2"/>
    <property type="match status" value="1"/>
</dbReference>
<evidence type="ECO:0000313" key="2">
    <source>
        <dbReference type="Proteomes" id="UP000006755"/>
    </source>
</evidence>
<dbReference type="PATRIC" id="fig|745411.4.peg.2411"/>
<dbReference type="InterPro" id="IPR038287">
    <property type="entry name" value="Cse2_sf"/>
</dbReference>
<dbReference type="InterPro" id="IPR013382">
    <property type="entry name" value="CRISPR-assoc_prot_Cse2"/>
</dbReference>